<protein>
    <submittedName>
        <fullName evidence="1">Uncharacterized protein</fullName>
    </submittedName>
</protein>
<reference evidence="1 2" key="1">
    <citation type="journal article" date="2018" name="Nat. Ecol. Evol.">
        <title>Shark genomes provide insights into elasmobranch evolution and the origin of vertebrates.</title>
        <authorList>
            <person name="Hara Y"/>
            <person name="Yamaguchi K"/>
            <person name="Onimaru K"/>
            <person name="Kadota M"/>
            <person name="Koyanagi M"/>
            <person name="Keeley SD"/>
            <person name="Tatsumi K"/>
            <person name="Tanaka K"/>
            <person name="Motone F"/>
            <person name="Kageyama Y"/>
            <person name="Nozu R"/>
            <person name="Adachi N"/>
            <person name="Nishimura O"/>
            <person name="Nakagawa R"/>
            <person name="Tanegashima C"/>
            <person name="Kiyatake I"/>
            <person name="Matsumoto R"/>
            <person name="Murakumo K"/>
            <person name="Nishida K"/>
            <person name="Terakita A"/>
            <person name="Kuratani S"/>
            <person name="Sato K"/>
            <person name="Hyodo S Kuraku.S."/>
        </authorList>
    </citation>
    <scope>NUCLEOTIDE SEQUENCE [LARGE SCALE GENOMIC DNA]</scope>
</reference>
<evidence type="ECO:0000313" key="1">
    <source>
        <dbReference type="EMBL" id="GCC46742.1"/>
    </source>
</evidence>
<organism evidence="1 2">
    <name type="scientific">Chiloscyllium punctatum</name>
    <name type="common">Brownbanded bambooshark</name>
    <name type="synonym">Hemiscyllium punctatum</name>
    <dbReference type="NCBI Taxonomy" id="137246"/>
    <lineage>
        <taxon>Eukaryota</taxon>
        <taxon>Metazoa</taxon>
        <taxon>Chordata</taxon>
        <taxon>Craniata</taxon>
        <taxon>Vertebrata</taxon>
        <taxon>Chondrichthyes</taxon>
        <taxon>Elasmobranchii</taxon>
        <taxon>Galeomorphii</taxon>
        <taxon>Galeoidea</taxon>
        <taxon>Orectolobiformes</taxon>
        <taxon>Hemiscylliidae</taxon>
        <taxon>Chiloscyllium</taxon>
    </lineage>
</organism>
<dbReference type="Proteomes" id="UP000287033">
    <property type="component" value="Unassembled WGS sequence"/>
</dbReference>
<proteinExistence type="predicted"/>
<comment type="caution">
    <text evidence="1">The sequence shown here is derived from an EMBL/GenBank/DDBJ whole genome shotgun (WGS) entry which is preliminary data.</text>
</comment>
<evidence type="ECO:0000313" key="2">
    <source>
        <dbReference type="Proteomes" id="UP000287033"/>
    </source>
</evidence>
<name>A0A401TVT8_CHIPU</name>
<dbReference type="EMBL" id="BEZZ01195639">
    <property type="protein sequence ID" value="GCC46742.1"/>
    <property type="molecule type" value="Genomic_DNA"/>
</dbReference>
<sequence length="35" mass="4026">MMTQVQEQIRETPPESIDLRHEFADLGIGDVLDQL</sequence>
<accession>A0A401TVT8</accession>
<dbReference type="AlphaFoldDB" id="A0A401TVT8"/>
<feature type="non-terminal residue" evidence="1">
    <location>
        <position position="35"/>
    </location>
</feature>
<keyword evidence="2" id="KW-1185">Reference proteome</keyword>
<gene>
    <name evidence="1" type="ORF">chiPu_0030883</name>
</gene>